<evidence type="ECO:0000256" key="1">
    <source>
        <dbReference type="ARBA" id="ARBA00010813"/>
    </source>
</evidence>
<dbReference type="OrthoDB" id="729130at2"/>
<dbReference type="GO" id="GO:0004512">
    <property type="term" value="F:inositol-3-phosphate synthase activity"/>
    <property type="evidence" value="ECO:0007669"/>
    <property type="project" value="UniProtKB-EC"/>
</dbReference>
<comment type="similarity">
    <text evidence="1">Belongs to the myo-inositol 1-phosphate synthase family.</text>
</comment>
<dbReference type="AlphaFoldDB" id="A0A5B9Q3J9"/>
<dbReference type="GO" id="GO:0008654">
    <property type="term" value="P:phospholipid biosynthetic process"/>
    <property type="evidence" value="ECO:0007669"/>
    <property type="project" value="InterPro"/>
</dbReference>
<dbReference type="InterPro" id="IPR002587">
    <property type="entry name" value="Myo-inos-1-P_Synthase"/>
</dbReference>
<dbReference type="Pfam" id="PF01658">
    <property type="entry name" value="Inos-1-P_synth"/>
    <property type="match status" value="1"/>
</dbReference>
<dbReference type="Gene3D" id="3.40.50.720">
    <property type="entry name" value="NAD(P)-binding Rossmann-like Domain"/>
    <property type="match status" value="1"/>
</dbReference>
<dbReference type="EC" id="5.5.1.4" evidence="3"/>
<dbReference type="Pfam" id="PF07994">
    <property type="entry name" value="NAD_binding_5"/>
    <property type="match status" value="1"/>
</dbReference>
<dbReference type="EMBL" id="CP042913">
    <property type="protein sequence ID" value="QEG33598.1"/>
    <property type="molecule type" value="Genomic_DNA"/>
</dbReference>
<keyword evidence="4" id="KW-1185">Reference proteome</keyword>
<name>A0A5B9Q3J9_9BACT</name>
<protein>
    <submittedName>
        <fullName evidence="3">Inositol-3-phosphate synthase</fullName>
        <ecNumber evidence="3">5.5.1.4</ecNumber>
    </submittedName>
</protein>
<proteinExistence type="inferred from homology"/>
<dbReference type="SUPFAM" id="SSF51735">
    <property type="entry name" value="NAD(P)-binding Rossmann-fold domains"/>
    <property type="match status" value="1"/>
</dbReference>
<feature type="domain" description="Myo-inositol-1-phosphate synthase GAPDH-like" evidence="2">
    <location>
        <begin position="235"/>
        <end position="339"/>
    </location>
</feature>
<evidence type="ECO:0000259" key="2">
    <source>
        <dbReference type="Pfam" id="PF01658"/>
    </source>
</evidence>
<dbReference type="RefSeq" id="WP_148072340.1">
    <property type="nucleotide sequence ID" value="NZ_CP042913.1"/>
</dbReference>
<dbReference type="Gene3D" id="3.30.360.10">
    <property type="entry name" value="Dihydrodipicolinate Reductase, domain 2"/>
    <property type="match status" value="1"/>
</dbReference>
<evidence type="ECO:0000313" key="4">
    <source>
        <dbReference type="Proteomes" id="UP000323917"/>
    </source>
</evidence>
<reference evidence="3 4" key="1">
    <citation type="submission" date="2019-08" db="EMBL/GenBank/DDBJ databases">
        <title>Deep-cultivation of Planctomycetes and their phenomic and genomic characterization uncovers novel biology.</title>
        <authorList>
            <person name="Wiegand S."/>
            <person name="Jogler M."/>
            <person name="Boedeker C."/>
            <person name="Pinto D."/>
            <person name="Vollmers J."/>
            <person name="Rivas-Marin E."/>
            <person name="Kohn T."/>
            <person name="Peeters S.H."/>
            <person name="Heuer A."/>
            <person name="Rast P."/>
            <person name="Oberbeckmann S."/>
            <person name="Bunk B."/>
            <person name="Jeske O."/>
            <person name="Meyerdierks A."/>
            <person name="Storesund J.E."/>
            <person name="Kallscheuer N."/>
            <person name="Luecker S."/>
            <person name="Lage O.M."/>
            <person name="Pohl T."/>
            <person name="Merkel B.J."/>
            <person name="Hornburger P."/>
            <person name="Mueller R.-W."/>
            <person name="Bruemmer F."/>
            <person name="Labrenz M."/>
            <person name="Spormann A.M."/>
            <person name="Op den Camp H."/>
            <person name="Overmann J."/>
            <person name="Amann R."/>
            <person name="Jetten M.S.M."/>
            <person name="Mascher T."/>
            <person name="Medema M.H."/>
            <person name="Devos D.P."/>
            <person name="Kaster A.-K."/>
            <person name="Ovreas L."/>
            <person name="Rohde M."/>
            <person name="Galperin M.Y."/>
            <person name="Jogler C."/>
        </authorList>
    </citation>
    <scope>NUCLEOTIDE SEQUENCE [LARGE SCALE GENOMIC DNA]</scope>
    <source>
        <strain evidence="3 4">Pr1d</strain>
    </source>
</reference>
<keyword evidence="3" id="KW-0413">Isomerase</keyword>
<dbReference type="KEGG" id="bgok:Pr1d_08620"/>
<evidence type="ECO:0000313" key="3">
    <source>
        <dbReference type="EMBL" id="QEG33598.1"/>
    </source>
</evidence>
<organism evidence="3 4">
    <name type="scientific">Bythopirellula goksoeyrii</name>
    <dbReference type="NCBI Taxonomy" id="1400387"/>
    <lineage>
        <taxon>Bacteria</taxon>
        <taxon>Pseudomonadati</taxon>
        <taxon>Planctomycetota</taxon>
        <taxon>Planctomycetia</taxon>
        <taxon>Pirellulales</taxon>
        <taxon>Lacipirellulaceae</taxon>
        <taxon>Bythopirellula</taxon>
    </lineage>
</organism>
<dbReference type="InterPro" id="IPR013021">
    <property type="entry name" value="Myo-inos-1-P_Synthase_GAPDH"/>
</dbReference>
<gene>
    <name evidence="3" type="primary">ino1</name>
    <name evidence="3" type="ORF">Pr1d_08620</name>
</gene>
<dbReference type="InterPro" id="IPR036291">
    <property type="entry name" value="NAD(P)-bd_dom_sf"/>
</dbReference>
<dbReference type="GO" id="GO:0006021">
    <property type="term" value="P:inositol biosynthetic process"/>
    <property type="evidence" value="ECO:0007669"/>
    <property type="project" value="InterPro"/>
</dbReference>
<dbReference type="Proteomes" id="UP000323917">
    <property type="component" value="Chromosome"/>
</dbReference>
<sequence>MSTPRIGIWIIGARGGVSVTTLVGLSALRNGLTPETGLVSCLAEFAHLPLTNWDQFVVGGHEIRSSTLQDEAQRLHHDSRVIEAVALEKSQDFLASAEANIRPGVLWNVGPTIRDLASPDVAVEKSARDAVDRVQADLRDFQQRERLDNVVVVNLASTEALVDSSLWPETWEAAEEQLGQPDCPLPASSLYAIGALELGMPYINFTPSLGATPKGIDELARKKNICHAGRDAKTGETLLKSVLAPMFASRNLEVMSWVGHNIFGNLDGKVLSDPDNKASKVKSKDQLLERILGYAPQSLVSIEHIASLGDWKTAWDHVHFRGFLQTPMTLQLTWQGCDSLLAAPLVLDLVRFVLVAQERGETGALGVLGSFFKSPLGTDRHGFAEQTEDLIAWARRSS</sequence>
<dbReference type="PANTHER" id="PTHR11510">
    <property type="entry name" value="MYO-INOSITOL-1 PHOSPHATE SYNTHASE"/>
    <property type="match status" value="1"/>
</dbReference>
<accession>A0A5B9Q3J9</accession>
<dbReference type="PIRSF" id="PIRSF015578">
    <property type="entry name" value="Myoinos-ppht_syn"/>
    <property type="match status" value="1"/>
</dbReference>
<dbReference type="SUPFAM" id="SSF55347">
    <property type="entry name" value="Glyceraldehyde-3-phosphate dehydrogenase-like, C-terminal domain"/>
    <property type="match status" value="1"/>
</dbReference>